<feature type="signal peptide" evidence="2">
    <location>
        <begin position="1"/>
        <end position="25"/>
    </location>
</feature>
<evidence type="ECO:0000313" key="3">
    <source>
        <dbReference type="EMBL" id="ANO34320.1"/>
    </source>
</evidence>
<dbReference type="Proteomes" id="UP000092018">
    <property type="component" value="Chromosome 2"/>
</dbReference>
<gene>
    <name evidence="3" type="ORF">A6E01_14005</name>
</gene>
<proteinExistence type="predicted"/>
<dbReference type="RefSeq" id="WP_065210492.1">
    <property type="nucleotide sequence ID" value="NZ_CP016178.1"/>
</dbReference>
<reference evidence="3 4" key="1">
    <citation type="submission" date="2016-06" db="EMBL/GenBank/DDBJ databases">
        <title>Adaptive Radiation by Waves of Gene Transfer Leads to Fine-Scale Resource Partitioning in Marine Microbes.</title>
        <authorList>
            <person name="Hehemann J.-H."/>
            <person name="Arevalo P."/>
            <person name="Datta M.S."/>
            <person name="Yu X."/>
            <person name="Corzett C."/>
            <person name="Henschel A."/>
            <person name="Preheim S.P."/>
            <person name="Timberlake S."/>
            <person name="Alm E.J."/>
            <person name="Polz M.F."/>
        </authorList>
    </citation>
    <scope>NUCLEOTIDE SEQUENCE [LARGE SCALE GENOMIC DNA]</scope>
    <source>
        <strain evidence="3 4">FF50</strain>
    </source>
</reference>
<accession>A0AAN0XX75</accession>
<feature type="compositionally biased region" description="Polar residues" evidence="1">
    <location>
        <begin position="22"/>
        <end position="36"/>
    </location>
</feature>
<evidence type="ECO:0000313" key="4">
    <source>
        <dbReference type="Proteomes" id="UP000092018"/>
    </source>
</evidence>
<sequence length="294" mass="31964">MMKIKLLTALVSAAFLAGCSSTGHNDSNIDPGSDNPTAGIENPIEKDIDPDYGNPTAGIENPIEKEIDPEFGNPSAGIENPIEKDDSPDWGVPVGDIGDRKAYWNIEQSDNVKGLYSVSKDGEVVGYVSVDEQGNVHLKNHNNSKQVELPNTKLVIDDEGSITGVTLYGKEGTVIGSWTPEGGLEKVSPGMPDNPIHTPEWSIGYDEESSQLYIYRDDRTMIVISDKHNGLYEIAGGHGQFSVMFDKNAEPGSRLGVPSHGLPDDRILNSHQLTKEQRNQVRQAVKARISSIRS</sequence>
<dbReference type="EMBL" id="CP016178">
    <property type="protein sequence ID" value="ANO34320.1"/>
    <property type="molecule type" value="Genomic_DNA"/>
</dbReference>
<feature type="region of interest" description="Disordered" evidence="1">
    <location>
        <begin position="22"/>
        <end position="53"/>
    </location>
</feature>
<name>A0AAN0XX75_9VIBR</name>
<keyword evidence="2" id="KW-0732">Signal</keyword>
<evidence type="ECO:0000256" key="2">
    <source>
        <dbReference type="SAM" id="SignalP"/>
    </source>
</evidence>
<organism evidence="3 4">
    <name type="scientific">Vibrio breoganii</name>
    <dbReference type="NCBI Taxonomy" id="553239"/>
    <lineage>
        <taxon>Bacteria</taxon>
        <taxon>Pseudomonadati</taxon>
        <taxon>Pseudomonadota</taxon>
        <taxon>Gammaproteobacteria</taxon>
        <taxon>Vibrionales</taxon>
        <taxon>Vibrionaceae</taxon>
        <taxon>Vibrio</taxon>
    </lineage>
</organism>
<protein>
    <recommendedName>
        <fullName evidence="5">Lipoprotein</fullName>
    </recommendedName>
</protein>
<evidence type="ECO:0008006" key="5">
    <source>
        <dbReference type="Google" id="ProtNLM"/>
    </source>
</evidence>
<dbReference type="KEGG" id="vbr:A6E01_14005"/>
<feature type="chain" id="PRO_5042920042" description="Lipoprotein" evidence="2">
    <location>
        <begin position="26"/>
        <end position="294"/>
    </location>
</feature>
<dbReference type="PROSITE" id="PS51257">
    <property type="entry name" value="PROKAR_LIPOPROTEIN"/>
    <property type="match status" value="1"/>
</dbReference>
<dbReference type="AlphaFoldDB" id="A0AAN0XX75"/>
<evidence type="ECO:0000256" key="1">
    <source>
        <dbReference type="SAM" id="MobiDB-lite"/>
    </source>
</evidence>